<name>A0A8H6HEL6_9AGAR</name>
<keyword evidence="8" id="KW-1185">Reference proteome</keyword>
<evidence type="ECO:0000313" key="8">
    <source>
        <dbReference type="Proteomes" id="UP000521943"/>
    </source>
</evidence>
<evidence type="ECO:0000256" key="2">
    <source>
        <dbReference type="ARBA" id="ARBA00006730"/>
    </source>
</evidence>
<keyword evidence="5" id="KW-0560">Oxidoreductase</keyword>
<dbReference type="Gene3D" id="3.30.9.10">
    <property type="entry name" value="D-Amino Acid Oxidase, subunit A, domain 2"/>
    <property type="match status" value="1"/>
</dbReference>
<gene>
    <name evidence="7" type="ORF">DFP72DRAFT_824271</name>
</gene>
<dbReference type="InterPro" id="IPR006076">
    <property type="entry name" value="FAD-dep_OxRdtase"/>
</dbReference>
<dbReference type="Pfam" id="PF01266">
    <property type="entry name" value="DAO"/>
    <property type="match status" value="1"/>
</dbReference>
<keyword evidence="3" id="KW-0285">Flavoprotein</keyword>
<accession>A0A8H6HEL6</accession>
<dbReference type="GO" id="GO:0019478">
    <property type="term" value="P:D-amino acid catabolic process"/>
    <property type="evidence" value="ECO:0007669"/>
    <property type="project" value="TreeGrafter"/>
</dbReference>
<evidence type="ECO:0000313" key="7">
    <source>
        <dbReference type="EMBL" id="KAF6745573.1"/>
    </source>
</evidence>
<dbReference type="SUPFAM" id="SSF54373">
    <property type="entry name" value="FAD-linked reductases, C-terminal domain"/>
    <property type="match status" value="1"/>
</dbReference>
<keyword evidence="4" id="KW-0274">FAD</keyword>
<sequence length="258" mass="27835">LIDGALRGVTTHSLSISPASLSERMLNDFHTKGGRTFRGTVRHIREIIEGGVTSFARPNLDDIQYLPDAIIVCVGLGARFLGGVEDTNVFPTRIPIVKLRAPWVDVGRVIYNEDLKIDLSVIPLGDGDLVISGTPVDDDWRPTARSGSTEELIQKALSICPEIADAQPTASREDVRSLVVYEGSDIFGTRRNGPRLDVEWAPGVVHPRKVPVIMNYGYGSGELQASKGIAIAVVSLLQAALEQELEARGVLSGMEGVV</sequence>
<evidence type="ECO:0000256" key="5">
    <source>
        <dbReference type="ARBA" id="ARBA00023002"/>
    </source>
</evidence>
<comment type="caution">
    <text evidence="7">The sequence shown here is derived from an EMBL/GenBank/DDBJ whole genome shotgun (WGS) entry which is preliminary data.</text>
</comment>
<comment type="similarity">
    <text evidence="2">Belongs to the DAMOX/DASOX family.</text>
</comment>
<dbReference type="Proteomes" id="UP000521943">
    <property type="component" value="Unassembled WGS sequence"/>
</dbReference>
<evidence type="ECO:0000259" key="6">
    <source>
        <dbReference type="Pfam" id="PF01266"/>
    </source>
</evidence>
<dbReference type="GO" id="GO:0005737">
    <property type="term" value="C:cytoplasm"/>
    <property type="evidence" value="ECO:0007669"/>
    <property type="project" value="TreeGrafter"/>
</dbReference>
<organism evidence="7 8">
    <name type="scientific">Ephemerocybe angulata</name>
    <dbReference type="NCBI Taxonomy" id="980116"/>
    <lineage>
        <taxon>Eukaryota</taxon>
        <taxon>Fungi</taxon>
        <taxon>Dikarya</taxon>
        <taxon>Basidiomycota</taxon>
        <taxon>Agaricomycotina</taxon>
        <taxon>Agaricomycetes</taxon>
        <taxon>Agaricomycetidae</taxon>
        <taxon>Agaricales</taxon>
        <taxon>Agaricineae</taxon>
        <taxon>Psathyrellaceae</taxon>
        <taxon>Ephemerocybe</taxon>
    </lineage>
</organism>
<dbReference type="GO" id="GO:0071949">
    <property type="term" value="F:FAD binding"/>
    <property type="evidence" value="ECO:0007669"/>
    <property type="project" value="InterPro"/>
</dbReference>
<dbReference type="EMBL" id="JACGCI010000104">
    <property type="protein sequence ID" value="KAF6745573.1"/>
    <property type="molecule type" value="Genomic_DNA"/>
</dbReference>
<dbReference type="PANTHER" id="PTHR11530:SF11">
    <property type="entry name" value="D-ASPARTATE OXIDASE"/>
    <property type="match status" value="1"/>
</dbReference>
<feature type="non-terminal residue" evidence="7">
    <location>
        <position position="258"/>
    </location>
</feature>
<evidence type="ECO:0000256" key="3">
    <source>
        <dbReference type="ARBA" id="ARBA00022630"/>
    </source>
</evidence>
<dbReference type="GO" id="GO:0003884">
    <property type="term" value="F:D-amino-acid oxidase activity"/>
    <property type="evidence" value="ECO:0007669"/>
    <property type="project" value="InterPro"/>
</dbReference>
<evidence type="ECO:0000256" key="1">
    <source>
        <dbReference type="ARBA" id="ARBA00001974"/>
    </source>
</evidence>
<feature type="domain" description="FAD dependent oxidoreductase" evidence="6">
    <location>
        <begin position="11"/>
        <end position="234"/>
    </location>
</feature>
<protein>
    <recommendedName>
        <fullName evidence="6">FAD dependent oxidoreductase domain-containing protein</fullName>
    </recommendedName>
</protein>
<dbReference type="Gene3D" id="3.40.50.720">
    <property type="entry name" value="NAD(P)-binding Rossmann-like Domain"/>
    <property type="match status" value="1"/>
</dbReference>
<dbReference type="InterPro" id="IPR023209">
    <property type="entry name" value="DAO"/>
</dbReference>
<evidence type="ECO:0000256" key="4">
    <source>
        <dbReference type="ARBA" id="ARBA00022827"/>
    </source>
</evidence>
<dbReference type="PANTHER" id="PTHR11530">
    <property type="entry name" value="D-AMINO ACID OXIDASE"/>
    <property type="match status" value="1"/>
</dbReference>
<dbReference type="AlphaFoldDB" id="A0A8H6HEL6"/>
<proteinExistence type="inferred from homology"/>
<dbReference type="OrthoDB" id="2015447at2759"/>
<comment type="cofactor">
    <cofactor evidence="1">
        <name>FAD</name>
        <dbReference type="ChEBI" id="CHEBI:57692"/>
    </cofactor>
</comment>
<reference evidence="7 8" key="1">
    <citation type="submission" date="2020-07" db="EMBL/GenBank/DDBJ databases">
        <title>Comparative genomics of pyrophilous fungi reveals a link between fire events and developmental genes.</title>
        <authorList>
            <consortium name="DOE Joint Genome Institute"/>
            <person name="Steindorff A.S."/>
            <person name="Carver A."/>
            <person name="Calhoun S."/>
            <person name="Stillman K."/>
            <person name="Liu H."/>
            <person name="Lipzen A."/>
            <person name="Pangilinan J."/>
            <person name="Labutti K."/>
            <person name="Bruns T.D."/>
            <person name="Grigoriev I.V."/>
        </authorList>
    </citation>
    <scope>NUCLEOTIDE SEQUENCE [LARGE SCALE GENOMIC DNA]</scope>
    <source>
        <strain evidence="7 8">CBS 144469</strain>
    </source>
</reference>